<name>A0ABR2Z527_9AGAR</name>
<evidence type="ECO:0000256" key="1">
    <source>
        <dbReference type="SAM" id="MobiDB-lite"/>
    </source>
</evidence>
<evidence type="ECO:0000313" key="3">
    <source>
        <dbReference type="Proteomes" id="UP001437256"/>
    </source>
</evidence>
<dbReference type="EMBL" id="JBBXMP010001175">
    <property type="protein sequence ID" value="KAL0056627.1"/>
    <property type="molecule type" value="Genomic_DNA"/>
</dbReference>
<feature type="non-terminal residue" evidence="2">
    <location>
        <position position="1"/>
    </location>
</feature>
<protein>
    <submittedName>
        <fullName evidence="2">Uncharacterized protein</fullName>
    </submittedName>
</protein>
<comment type="caution">
    <text evidence="2">The sequence shown here is derived from an EMBL/GenBank/DDBJ whole genome shotgun (WGS) entry which is preliminary data.</text>
</comment>
<reference evidence="2 3" key="1">
    <citation type="submission" date="2024-05" db="EMBL/GenBank/DDBJ databases">
        <title>A draft genome resource for the thread blight pathogen Marasmius tenuissimus strain MS-2.</title>
        <authorList>
            <person name="Yulfo-Soto G.E."/>
            <person name="Baruah I.K."/>
            <person name="Amoako-Attah I."/>
            <person name="Bukari Y."/>
            <person name="Meinhardt L.W."/>
            <person name="Bailey B.A."/>
            <person name="Cohen S.P."/>
        </authorList>
    </citation>
    <scope>NUCLEOTIDE SEQUENCE [LARGE SCALE GENOMIC DNA]</scope>
    <source>
        <strain evidence="2 3">MS-2</strain>
    </source>
</reference>
<accession>A0ABR2Z527</accession>
<sequence>GTVIAVTVLSGDPKEYAACPFCISGTCKREDGTTRSKLLSTSVEAVTATSGPARILYYIASDGAANQRTAVCKITLTKKLTEEHELYQTLGILSLFDIHCGDNFITCDFDWKHILKRFRNTLLRMKGLSIHGMVITVEVIKFHLVMGSRMKEETATLLLNALDRQNVCLMVRLLNALAALPELPNSAAPTVRTTRRILHLLGQLYRHLLDAYLDVKASLSQQLTSLSAAAHIVLALYNENKGGFIPVQLCFDFMSMVKNAYFCVAKVQLHNPGGKFWVILLGTDSLEKVFGMVCSMIGNNCNVDQLQLTQRIDGATHCVNILAEHPEWGGESRRLHVKSISEAEDSEVSSKYDHLNPRSWVGDVEVRKMVLLTCWEEGCEQAEMELNDAGVNIPFEMMRETGGFNTLCPLSSGKMILIDDLSLGEENEEEDEAYGYNGPDPDSAPTDTSPIPFPSEPPQLSELDDSELDPGMEAEMADKESTENGTKSAKHEAWVLINEGVDKHAHKETVLRLYSTPFHYSDSSDRLF</sequence>
<organism evidence="2 3">
    <name type="scientific">Marasmius tenuissimus</name>
    <dbReference type="NCBI Taxonomy" id="585030"/>
    <lineage>
        <taxon>Eukaryota</taxon>
        <taxon>Fungi</taxon>
        <taxon>Dikarya</taxon>
        <taxon>Basidiomycota</taxon>
        <taxon>Agaricomycotina</taxon>
        <taxon>Agaricomycetes</taxon>
        <taxon>Agaricomycetidae</taxon>
        <taxon>Agaricales</taxon>
        <taxon>Marasmiineae</taxon>
        <taxon>Marasmiaceae</taxon>
        <taxon>Marasmius</taxon>
    </lineage>
</organism>
<evidence type="ECO:0000313" key="2">
    <source>
        <dbReference type="EMBL" id="KAL0056627.1"/>
    </source>
</evidence>
<proteinExistence type="predicted"/>
<feature type="compositionally biased region" description="Low complexity" evidence="1">
    <location>
        <begin position="439"/>
        <end position="450"/>
    </location>
</feature>
<gene>
    <name evidence="2" type="ORF">AAF712_016769</name>
</gene>
<keyword evidence="3" id="KW-1185">Reference proteome</keyword>
<dbReference type="Proteomes" id="UP001437256">
    <property type="component" value="Unassembled WGS sequence"/>
</dbReference>
<feature type="region of interest" description="Disordered" evidence="1">
    <location>
        <begin position="425"/>
        <end position="466"/>
    </location>
</feature>